<dbReference type="Pfam" id="PF08268">
    <property type="entry name" value="FBA_3"/>
    <property type="match status" value="1"/>
</dbReference>
<reference evidence="3" key="1">
    <citation type="journal article" date="2019" name="Database">
        <title>The radish genome database (RadishGD): an integrated information resource for radish genomics.</title>
        <authorList>
            <person name="Yu H.J."/>
            <person name="Baek S."/>
            <person name="Lee Y.J."/>
            <person name="Cho A."/>
            <person name="Mun J.H."/>
        </authorList>
    </citation>
    <scope>NUCLEOTIDE SEQUENCE [LARGE SCALE GENOMIC DNA]</scope>
    <source>
        <strain evidence="3">cv. WK10039</strain>
    </source>
</reference>
<dbReference type="InterPro" id="IPR013187">
    <property type="entry name" value="F-box-assoc_dom_typ3"/>
</dbReference>
<dbReference type="NCBIfam" id="TIGR01640">
    <property type="entry name" value="F_box_assoc_1"/>
    <property type="match status" value="1"/>
</dbReference>
<dbReference type="Pfam" id="PF00646">
    <property type="entry name" value="F-box"/>
    <property type="match status" value="1"/>
</dbReference>
<keyword evidence="3" id="KW-1185">Reference proteome</keyword>
<gene>
    <name evidence="4" type="primary">LOC108809898</name>
</gene>
<evidence type="ECO:0000259" key="1">
    <source>
        <dbReference type="Pfam" id="PF00646"/>
    </source>
</evidence>
<dbReference type="GeneID" id="108809898"/>
<dbReference type="InterPro" id="IPR017451">
    <property type="entry name" value="F-box-assoc_interact_dom"/>
</dbReference>
<dbReference type="RefSeq" id="XP_018437536.1">
    <property type="nucleotide sequence ID" value="XM_018582034.2"/>
</dbReference>
<dbReference type="Proteomes" id="UP000504610">
    <property type="component" value="Chromosome 6"/>
</dbReference>
<feature type="domain" description="F-box associated beta-propeller type 3" evidence="2">
    <location>
        <begin position="48"/>
        <end position="350"/>
    </location>
</feature>
<dbReference type="InterPro" id="IPR001810">
    <property type="entry name" value="F-box_dom"/>
</dbReference>
<evidence type="ECO:0000313" key="4">
    <source>
        <dbReference type="RefSeq" id="XP_018437536.1"/>
    </source>
</evidence>
<name>A0A6J0JR58_RAPSA</name>
<protein>
    <submittedName>
        <fullName evidence="4">F-box protein At2g21930-like</fullName>
    </submittedName>
</protein>
<dbReference type="PANTHER" id="PTHR31111">
    <property type="entry name" value="BNAA05G37150D PROTEIN-RELATED"/>
    <property type="match status" value="1"/>
</dbReference>
<dbReference type="KEGG" id="rsz:108809898"/>
<dbReference type="AlphaFoldDB" id="A0A6J0JR58"/>
<sequence length="368" mass="42014">MEILKQLPVKTLARLTCVSKLWASTIRRQEFKKLWSSNQQPSSSNSTLIFAFKRDKGYGQDCFFFSSSLQTQNQGQTSATYLTTYPGDLLSTPSVHGLICYGPPSDVTVYNPTTRRSITLPKIVSQRTCLHHYLGYDPIDSDYKMLCMTRGKREMAQELQVLRLGDESSSWRMVDDSPPPHYSPESLHICIDGVLYYGVSVGTVGRTTSAVGGKDRGVMSFDVRSEKFRVIRVPPGRARKFTSMTRYDGKLALMYTVYGKIGLWVLEDAAKHEWSSTFFDLPRLSGYNTKFQVFCAIGDDAAGEFVLAPRELHESPFYVLYYDPKKKRVRKVDIEGITEREELPLWDKDWKRKTMSIFPGQVENLMFL</sequence>
<dbReference type="SUPFAM" id="SSF81383">
    <property type="entry name" value="F-box domain"/>
    <property type="match status" value="1"/>
</dbReference>
<evidence type="ECO:0000313" key="3">
    <source>
        <dbReference type="Proteomes" id="UP000504610"/>
    </source>
</evidence>
<proteinExistence type="predicted"/>
<dbReference type="PANTHER" id="PTHR31111:SF106">
    <property type="entry name" value="F-BOX ASSOCIATED UBIQUITINATION EFFECTOR FAMILY PROTEIN"/>
    <property type="match status" value="1"/>
</dbReference>
<evidence type="ECO:0000259" key="2">
    <source>
        <dbReference type="Pfam" id="PF08268"/>
    </source>
</evidence>
<reference evidence="4" key="2">
    <citation type="submission" date="2025-08" db="UniProtKB">
        <authorList>
            <consortium name="RefSeq"/>
        </authorList>
    </citation>
    <scope>IDENTIFICATION</scope>
    <source>
        <tissue evidence="4">Leaf</tissue>
    </source>
</reference>
<feature type="domain" description="F-box" evidence="1">
    <location>
        <begin position="2"/>
        <end position="33"/>
    </location>
</feature>
<organism evidence="3 4">
    <name type="scientific">Raphanus sativus</name>
    <name type="common">Radish</name>
    <name type="synonym">Raphanus raphanistrum var. sativus</name>
    <dbReference type="NCBI Taxonomy" id="3726"/>
    <lineage>
        <taxon>Eukaryota</taxon>
        <taxon>Viridiplantae</taxon>
        <taxon>Streptophyta</taxon>
        <taxon>Embryophyta</taxon>
        <taxon>Tracheophyta</taxon>
        <taxon>Spermatophyta</taxon>
        <taxon>Magnoliopsida</taxon>
        <taxon>eudicotyledons</taxon>
        <taxon>Gunneridae</taxon>
        <taxon>Pentapetalae</taxon>
        <taxon>rosids</taxon>
        <taxon>malvids</taxon>
        <taxon>Brassicales</taxon>
        <taxon>Brassicaceae</taxon>
        <taxon>Brassiceae</taxon>
        <taxon>Raphanus</taxon>
    </lineage>
</organism>
<dbReference type="OrthoDB" id="687122at2759"/>
<dbReference type="InterPro" id="IPR036047">
    <property type="entry name" value="F-box-like_dom_sf"/>
</dbReference>
<accession>A0A6J0JR58</accession>